<accession>A0A8S9KC76</accession>
<feature type="region of interest" description="Disordered" evidence="1">
    <location>
        <begin position="1"/>
        <end position="38"/>
    </location>
</feature>
<name>A0A8S9KC76_BRACR</name>
<reference evidence="2" key="1">
    <citation type="submission" date="2019-12" db="EMBL/GenBank/DDBJ databases">
        <title>Genome sequencing and annotation of Brassica cretica.</title>
        <authorList>
            <person name="Studholme D.J."/>
            <person name="Sarris P.F."/>
        </authorList>
    </citation>
    <scope>NUCLEOTIDE SEQUENCE</scope>
    <source>
        <strain evidence="2">PFS-102/07</strain>
        <tissue evidence="2">Leaf</tissue>
    </source>
</reference>
<evidence type="ECO:0000256" key="1">
    <source>
        <dbReference type="SAM" id="MobiDB-lite"/>
    </source>
</evidence>
<evidence type="ECO:0000313" key="2">
    <source>
        <dbReference type="EMBL" id="KAF2592700.1"/>
    </source>
</evidence>
<dbReference type="EMBL" id="QGKY02000164">
    <property type="protein sequence ID" value="KAF2592700.1"/>
    <property type="molecule type" value="Genomic_DNA"/>
</dbReference>
<organism evidence="2">
    <name type="scientific">Brassica cretica</name>
    <name type="common">Mustard</name>
    <dbReference type="NCBI Taxonomy" id="69181"/>
    <lineage>
        <taxon>Eukaryota</taxon>
        <taxon>Viridiplantae</taxon>
        <taxon>Streptophyta</taxon>
        <taxon>Embryophyta</taxon>
        <taxon>Tracheophyta</taxon>
        <taxon>Spermatophyta</taxon>
        <taxon>Magnoliopsida</taxon>
        <taxon>eudicotyledons</taxon>
        <taxon>Gunneridae</taxon>
        <taxon>Pentapetalae</taxon>
        <taxon>rosids</taxon>
        <taxon>malvids</taxon>
        <taxon>Brassicales</taxon>
        <taxon>Brassicaceae</taxon>
        <taxon>Brassiceae</taxon>
        <taxon>Brassica</taxon>
    </lineage>
</organism>
<feature type="compositionally biased region" description="Basic and acidic residues" evidence="1">
    <location>
        <begin position="1"/>
        <end position="12"/>
    </location>
</feature>
<dbReference type="AlphaFoldDB" id="A0A8S9KC76"/>
<sequence length="143" mass="15996">MNKDDSRDELSKANRRRAATSSSCSRFRERPGGVAARRRSGSLFASDLAVSLLSRRSQLERPYGVAPERRCKVALVPPSDGDASDIGVLLWPSRSKRVSQRLHSFAPVRSLPCTARPMITFITSFELQMHPNVSKNSMWYSNT</sequence>
<comment type="caution">
    <text evidence="2">The sequence shown here is derived from an EMBL/GenBank/DDBJ whole genome shotgun (WGS) entry which is preliminary data.</text>
</comment>
<gene>
    <name evidence="2" type="ORF">F2Q70_00044093</name>
</gene>
<proteinExistence type="predicted"/>
<protein>
    <submittedName>
        <fullName evidence="2">Uncharacterized protein</fullName>
    </submittedName>
</protein>